<sequence>MDMLRLTSAWDASYFANHIAVQVKGILLQGAVFDGQLRSTLVSSPPVTNAPQLTLGWMETGSPSVYKEHECISVPLYTDASRSELVATVQMPCTDVHRWNIAAVALFLR</sequence>
<dbReference type="InterPro" id="IPR043160">
    <property type="entry name" value="Dynein_C_barrel"/>
</dbReference>
<dbReference type="EMBL" id="KN612286">
    <property type="protein sequence ID" value="KHJ75905.1"/>
    <property type="molecule type" value="Genomic_DNA"/>
</dbReference>
<dbReference type="OrthoDB" id="5593012at2759"/>
<dbReference type="InterPro" id="IPR041228">
    <property type="entry name" value="Dynein_C"/>
</dbReference>
<organism evidence="2 3">
    <name type="scientific">Oesophagostomum dentatum</name>
    <name type="common">Nodular worm</name>
    <dbReference type="NCBI Taxonomy" id="61180"/>
    <lineage>
        <taxon>Eukaryota</taxon>
        <taxon>Metazoa</taxon>
        <taxon>Ecdysozoa</taxon>
        <taxon>Nematoda</taxon>
        <taxon>Chromadorea</taxon>
        <taxon>Rhabditida</taxon>
        <taxon>Rhabditina</taxon>
        <taxon>Rhabditomorpha</taxon>
        <taxon>Strongyloidea</taxon>
        <taxon>Strongylidae</taxon>
        <taxon>Oesophagostomum</taxon>
    </lineage>
</organism>
<gene>
    <name evidence="2" type="ORF">OESDEN_24477</name>
</gene>
<evidence type="ECO:0000313" key="3">
    <source>
        <dbReference type="Proteomes" id="UP000053660"/>
    </source>
</evidence>
<feature type="domain" description="Dynein heavy chain C-terminal" evidence="1">
    <location>
        <begin position="20"/>
        <end position="108"/>
    </location>
</feature>
<dbReference type="AlphaFoldDB" id="A0A0B1RY04"/>
<evidence type="ECO:0000313" key="2">
    <source>
        <dbReference type="EMBL" id="KHJ75905.1"/>
    </source>
</evidence>
<protein>
    <recommendedName>
        <fullName evidence="1">Dynein heavy chain C-terminal domain-containing protein</fullName>
    </recommendedName>
</protein>
<dbReference type="Gene3D" id="3.10.490.20">
    <property type="match status" value="1"/>
</dbReference>
<evidence type="ECO:0000259" key="1">
    <source>
        <dbReference type="Pfam" id="PF18199"/>
    </source>
</evidence>
<dbReference type="Proteomes" id="UP000053660">
    <property type="component" value="Unassembled WGS sequence"/>
</dbReference>
<dbReference type="Pfam" id="PF18199">
    <property type="entry name" value="Dynein_C"/>
    <property type="match status" value="1"/>
</dbReference>
<keyword evidence="3" id="KW-1185">Reference proteome</keyword>
<name>A0A0B1RY04_OESDE</name>
<accession>A0A0B1RY04</accession>
<reference evidence="2 3" key="1">
    <citation type="submission" date="2014-03" db="EMBL/GenBank/DDBJ databases">
        <title>Draft genome of the hookworm Oesophagostomum dentatum.</title>
        <authorList>
            <person name="Mitreva M."/>
        </authorList>
    </citation>
    <scope>NUCLEOTIDE SEQUENCE [LARGE SCALE GENOMIC DNA]</scope>
    <source>
        <strain evidence="2 3">OD-Hann</strain>
    </source>
</reference>
<proteinExistence type="predicted"/>